<feature type="transmembrane region" description="Helical" evidence="1">
    <location>
        <begin position="179"/>
        <end position="200"/>
    </location>
</feature>
<dbReference type="Proteomes" id="UP000077355">
    <property type="component" value="Unassembled WGS sequence"/>
</dbReference>
<keyword evidence="1" id="KW-0812">Transmembrane</keyword>
<evidence type="ECO:0000313" key="2">
    <source>
        <dbReference type="EMBL" id="OAB47732.1"/>
    </source>
</evidence>
<dbReference type="InterPro" id="IPR007354">
    <property type="entry name" value="CruF-like"/>
</dbReference>
<feature type="transmembrane region" description="Helical" evidence="1">
    <location>
        <begin position="142"/>
        <end position="159"/>
    </location>
</feature>
<accession>A0A168QFP0</accession>
<feature type="transmembrane region" description="Helical" evidence="1">
    <location>
        <begin position="5"/>
        <end position="22"/>
    </location>
</feature>
<sequence length="255" mass="28619">MVNIIFWVWYSIGAILLLFTGVPDALEFSNGLFLILYAIYAVHLTTKADFYSPAANRLFRNWKHGGLYLSIGLIWLSGVGIEMIGVQTGWPFGTYEYSDILGYRLLGVPFTLGFAWIAVVYNASLMSPTIGRYGKLVRALKVGLWTVILDLVLDPVAYHRSFWTWAEQGGFYGVPWSNYLSWFIIGALMSLCVPLFKIDLKTSRRAVRLYQMILLLFGLMGVKAGLLGIGLIAVTGMIMAEGSHRYAYRNEVNSI</sequence>
<gene>
    <name evidence="2" type="ORF">PBAT_05435</name>
</gene>
<feature type="transmembrane region" description="Helical" evidence="1">
    <location>
        <begin position="212"/>
        <end position="240"/>
    </location>
</feature>
<keyword evidence="1" id="KW-1133">Transmembrane helix</keyword>
<proteinExistence type="predicted"/>
<evidence type="ECO:0000313" key="3">
    <source>
        <dbReference type="Proteomes" id="UP000077355"/>
    </source>
</evidence>
<dbReference type="AlphaFoldDB" id="A0A168QFP0"/>
<reference evidence="2 3" key="1">
    <citation type="submission" date="2016-03" db="EMBL/GenBank/DDBJ databases">
        <title>Draft genome sequence of Paenibacillus antarcticus CECT 5836.</title>
        <authorList>
            <person name="Shin S.-K."/>
            <person name="Yi H."/>
        </authorList>
    </citation>
    <scope>NUCLEOTIDE SEQUENCE [LARGE SCALE GENOMIC DNA]</scope>
    <source>
        <strain evidence="2 3">CECT 5836</strain>
    </source>
</reference>
<comment type="caution">
    <text evidence="2">The sequence shown here is derived from an EMBL/GenBank/DDBJ whole genome shotgun (WGS) entry which is preliminary data.</text>
</comment>
<feature type="transmembrane region" description="Helical" evidence="1">
    <location>
        <begin position="67"/>
        <end position="90"/>
    </location>
</feature>
<feature type="transmembrane region" description="Helical" evidence="1">
    <location>
        <begin position="102"/>
        <end position="121"/>
    </location>
</feature>
<evidence type="ECO:0000256" key="1">
    <source>
        <dbReference type="SAM" id="Phobius"/>
    </source>
</evidence>
<dbReference type="EMBL" id="LVJI01000006">
    <property type="protein sequence ID" value="OAB47732.1"/>
    <property type="molecule type" value="Genomic_DNA"/>
</dbReference>
<dbReference type="PANTHER" id="PTHR39419:SF1">
    <property type="entry name" value="SLL0814 PROTEIN"/>
    <property type="match status" value="1"/>
</dbReference>
<keyword evidence="3" id="KW-1185">Reference proteome</keyword>
<organism evidence="2 3">
    <name type="scientific">Paenibacillus antarcticus</name>
    <dbReference type="NCBI Taxonomy" id="253703"/>
    <lineage>
        <taxon>Bacteria</taxon>
        <taxon>Bacillati</taxon>
        <taxon>Bacillota</taxon>
        <taxon>Bacilli</taxon>
        <taxon>Bacillales</taxon>
        <taxon>Paenibacillaceae</taxon>
        <taxon>Paenibacillus</taxon>
    </lineage>
</organism>
<protein>
    <recommendedName>
        <fullName evidence="4">Carotenoid biosynthesis protein</fullName>
    </recommendedName>
</protein>
<feature type="transmembrane region" description="Helical" evidence="1">
    <location>
        <begin position="28"/>
        <end position="46"/>
    </location>
</feature>
<dbReference type="Pfam" id="PF04240">
    <property type="entry name" value="Caroten_synth"/>
    <property type="match status" value="1"/>
</dbReference>
<evidence type="ECO:0008006" key="4">
    <source>
        <dbReference type="Google" id="ProtNLM"/>
    </source>
</evidence>
<keyword evidence="1" id="KW-0472">Membrane</keyword>
<dbReference type="PANTHER" id="PTHR39419">
    <property type="entry name" value="SLL0814 PROTEIN"/>
    <property type="match status" value="1"/>
</dbReference>
<name>A0A168QFP0_9BACL</name>